<sequence>MELTYRSSLKPFSFTFLLLLLWLPHFQAAQSFTNFIFGDSLVDVGNNNYLFTLSKADSSPYGIDFGPSNGQPTGRFTNGRTISDIVGEALGAKSAPPPYLEPNTEPNTIHNGINYASGSAGILDDTGLLFIGRVPLREQVSNFEKSRDYMVRVIGENGTKEMLKKAMFTITIGSNDILNYIQPSIPFFSQDKLPIDVLQDSMVFYLTTYLKRLHQLGGRKFVVVGVGPLGCIPFARALNLIPAGKCSDQVNQIVRGYNMKLRHSLRSLNSELSAEDHNTTFVYANSYDLFLKLVLNYRQFGLENADKPCCGGYFPPFTCFKAPNQNSSQAACEDRSKFVFWDAYHPTEAANLILAKALLDGDQTVATPFNIRYLSDL</sequence>
<reference evidence="7" key="1">
    <citation type="journal article" date="2015" name="Nat. Plants">
        <title>Genome expansion of Arabis alpina linked with retrotransposition and reduced symmetric DNA methylation.</title>
        <authorList>
            <person name="Willing E.M."/>
            <person name="Rawat V."/>
            <person name="Mandakova T."/>
            <person name="Maumus F."/>
            <person name="James G.V."/>
            <person name="Nordstroem K.J."/>
            <person name="Becker C."/>
            <person name="Warthmann N."/>
            <person name="Chica C."/>
            <person name="Szarzynska B."/>
            <person name="Zytnicki M."/>
            <person name="Albani M.C."/>
            <person name="Kiefer C."/>
            <person name="Bergonzi S."/>
            <person name="Castaings L."/>
            <person name="Mateos J.L."/>
            <person name="Berns M.C."/>
            <person name="Bujdoso N."/>
            <person name="Piofczyk T."/>
            <person name="de Lorenzo L."/>
            <person name="Barrero-Sicilia C."/>
            <person name="Mateos I."/>
            <person name="Piednoel M."/>
            <person name="Hagmann J."/>
            <person name="Chen-Min-Tao R."/>
            <person name="Iglesias-Fernandez R."/>
            <person name="Schuster S.C."/>
            <person name="Alonso-Blanco C."/>
            <person name="Roudier F."/>
            <person name="Carbonero P."/>
            <person name="Paz-Ares J."/>
            <person name="Davis S.J."/>
            <person name="Pecinka A."/>
            <person name="Quesneville H."/>
            <person name="Colot V."/>
            <person name="Lysak M.A."/>
            <person name="Weigel D."/>
            <person name="Coupland G."/>
            <person name="Schneeberger K."/>
        </authorList>
    </citation>
    <scope>NUCLEOTIDE SEQUENCE [LARGE SCALE GENOMIC DNA]</scope>
    <source>
        <strain evidence="7">cv. Pajares</strain>
    </source>
</reference>
<comment type="similarity">
    <text evidence="1">Belongs to the 'GDSL' lipolytic enzyme family.</text>
</comment>
<evidence type="ECO:0000256" key="2">
    <source>
        <dbReference type="ARBA" id="ARBA00022801"/>
    </source>
</evidence>
<dbReference type="Proteomes" id="UP000029120">
    <property type="component" value="Chromosome 6"/>
</dbReference>
<evidence type="ECO:0000313" key="6">
    <source>
        <dbReference type="EMBL" id="KFK32987.1"/>
    </source>
</evidence>
<organism evidence="6 7">
    <name type="scientific">Arabis alpina</name>
    <name type="common">Alpine rock-cress</name>
    <dbReference type="NCBI Taxonomy" id="50452"/>
    <lineage>
        <taxon>Eukaryota</taxon>
        <taxon>Viridiplantae</taxon>
        <taxon>Streptophyta</taxon>
        <taxon>Embryophyta</taxon>
        <taxon>Tracheophyta</taxon>
        <taxon>Spermatophyta</taxon>
        <taxon>Magnoliopsida</taxon>
        <taxon>eudicotyledons</taxon>
        <taxon>Gunneridae</taxon>
        <taxon>Pentapetalae</taxon>
        <taxon>rosids</taxon>
        <taxon>malvids</taxon>
        <taxon>Brassicales</taxon>
        <taxon>Brassicaceae</taxon>
        <taxon>Arabideae</taxon>
        <taxon>Arabis</taxon>
    </lineage>
</organism>
<dbReference type="GO" id="GO:0016042">
    <property type="term" value="P:lipid catabolic process"/>
    <property type="evidence" value="ECO:0007669"/>
    <property type="project" value="UniProtKB-KW"/>
</dbReference>
<dbReference type="AlphaFoldDB" id="A0A087GSY5"/>
<dbReference type="eggNOG" id="ENOG502QR7P">
    <property type="taxonomic scope" value="Eukaryota"/>
</dbReference>
<dbReference type="Pfam" id="PF00657">
    <property type="entry name" value="Lipase_GDSL"/>
    <property type="match status" value="1"/>
</dbReference>
<dbReference type="Gramene" id="KFK32987">
    <property type="protein sequence ID" value="KFK32987"/>
    <property type="gene ID" value="AALP_AA6G314700"/>
</dbReference>
<evidence type="ECO:0000256" key="4">
    <source>
        <dbReference type="ARBA" id="ARBA00023098"/>
    </source>
</evidence>
<dbReference type="InterPro" id="IPR051058">
    <property type="entry name" value="GDSL_Est/Lipase"/>
</dbReference>
<keyword evidence="3" id="KW-0442">Lipid degradation</keyword>
<dbReference type="EMBL" id="CM002874">
    <property type="protein sequence ID" value="KFK32987.1"/>
    <property type="molecule type" value="Genomic_DNA"/>
</dbReference>
<keyword evidence="2" id="KW-0378">Hydrolase</keyword>
<protein>
    <submittedName>
        <fullName evidence="6">Uncharacterized protein</fullName>
    </submittedName>
</protein>
<dbReference type="InterPro" id="IPR001087">
    <property type="entry name" value="GDSL"/>
</dbReference>
<dbReference type="InterPro" id="IPR035669">
    <property type="entry name" value="SGNH_plant_lipase-like"/>
</dbReference>
<proteinExistence type="inferred from homology"/>
<feature type="chain" id="PRO_5001822386" evidence="5">
    <location>
        <begin position="29"/>
        <end position="377"/>
    </location>
</feature>
<dbReference type="SUPFAM" id="SSF52266">
    <property type="entry name" value="SGNH hydrolase"/>
    <property type="match status" value="1"/>
</dbReference>
<keyword evidence="5" id="KW-0732">Signal</keyword>
<keyword evidence="7" id="KW-1185">Reference proteome</keyword>
<keyword evidence="4" id="KW-0443">Lipid metabolism</keyword>
<dbReference type="Gene3D" id="3.40.50.1110">
    <property type="entry name" value="SGNH hydrolase"/>
    <property type="match status" value="1"/>
</dbReference>
<evidence type="ECO:0000256" key="1">
    <source>
        <dbReference type="ARBA" id="ARBA00008668"/>
    </source>
</evidence>
<dbReference type="GO" id="GO:0016788">
    <property type="term" value="F:hydrolase activity, acting on ester bonds"/>
    <property type="evidence" value="ECO:0007669"/>
    <property type="project" value="InterPro"/>
</dbReference>
<evidence type="ECO:0000313" key="7">
    <source>
        <dbReference type="Proteomes" id="UP000029120"/>
    </source>
</evidence>
<feature type="signal peptide" evidence="5">
    <location>
        <begin position="1"/>
        <end position="28"/>
    </location>
</feature>
<name>A0A087GSY5_ARAAL</name>
<dbReference type="OMA" id="PPFICFK"/>
<dbReference type="PANTHER" id="PTHR45648:SF5">
    <property type="entry name" value="OS04G0577300 PROTEIN"/>
    <property type="match status" value="1"/>
</dbReference>
<accession>A0A087GSY5</accession>
<dbReference type="PANTHER" id="PTHR45648">
    <property type="entry name" value="GDSL LIPASE/ACYLHYDROLASE FAMILY PROTEIN (AFU_ORTHOLOGUE AFUA_4G14700)"/>
    <property type="match status" value="1"/>
</dbReference>
<dbReference type="OrthoDB" id="1600564at2759"/>
<evidence type="ECO:0000256" key="3">
    <source>
        <dbReference type="ARBA" id="ARBA00022963"/>
    </source>
</evidence>
<evidence type="ECO:0000256" key="5">
    <source>
        <dbReference type="SAM" id="SignalP"/>
    </source>
</evidence>
<dbReference type="InterPro" id="IPR036514">
    <property type="entry name" value="SGNH_hydro_sf"/>
</dbReference>
<dbReference type="CDD" id="cd01837">
    <property type="entry name" value="SGNH_plant_lipase_like"/>
    <property type="match status" value="1"/>
</dbReference>
<gene>
    <name evidence="6" type="ordered locus">AALP_Aa6g314700</name>
</gene>